<comment type="similarity">
    <text evidence="1">Belongs to the PPR family. P subfamily.</text>
</comment>
<evidence type="ECO:0000313" key="4">
    <source>
        <dbReference type="EMBL" id="CAH2038072.1"/>
    </source>
</evidence>
<dbReference type="Pfam" id="PF01535">
    <property type="entry name" value="PPR"/>
    <property type="match status" value="1"/>
</dbReference>
<dbReference type="Proteomes" id="UP000836841">
    <property type="component" value="Chromosome 1"/>
</dbReference>
<evidence type="ECO:0000313" key="5">
    <source>
        <dbReference type="Proteomes" id="UP000836841"/>
    </source>
</evidence>
<dbReference type="PANTHER" id="PTHR47938">
    <property type="entry name" value="RESPIRATORY COMPLEX I CHAPERONE (CIA84), PUTATIVE (AFU_ORTHOLOGUE AFUA_2G06020)-RELATED"/>
    <property type="match status" value="1"/>
</dbReference>
<dbReference type="GO" id="GO:0003729">
    <property type="term" value="F:mRNA binding"/>
    <property type="evidence" value="ECO:0007669"/>
    <property type="project" value="TreeGrafter"/>
</dbReference>
<dbReference type="AlphaFoldDB" id="A0AAU9RCN7"/>
<name>A0AAU9RCN7_THLAR</name>
<evidence type="ECO:0000256" key="2">
    <source>
        <dbReference type="ARBA" id="ARBA00022737"/>
    </source>
</evidence>
<keyword evidence="2" id="KW-0677">Repeat</keyword>
<proteinExistence type="inferred from homology"/>
<dbReference type="Gene3D" id="1.25.40.10">
    <property type="entry name" value="Tetratricopeptide repeat domain"/>
    <property type="match status" value="2"/>
</dbReference>
<dbReference type="EMBL" id="OU466857">
    <property type="protein sequence ID" value="CAH2038072.1"/>
    <property type="molecule type" value="Genomic_DNA"/>
</dbReference>
<dbReference type="Pfam" id="PF13041">
    <property type="entry name" value="PPR_2"/>
    <property type="match status" value="1"/>
</dbReference>
<dbReference type="InterPro" id="IPR011990">
    <property type="entry name" value="TPR-like_helical_dom_sf"/>
</dbReference>
<feature type="repeat" description="PPR" evidence="3">
    <location>
        <begin position="58"/>
        <end position="92"/>
    </location>
</feature>
<accession>A0AAU9RCN7</accession>
<gene>
    <name evidence="4" type="ORF">TAV2_LOCUS3128</name>
</gene>
<evidence type="ECO:0008006" key="6">
    <source>
        <dbReference type="Google" id="ProtNLM"/>
    </source>
</evidence>
<evidence type="ECO:0000256" key="3">
    <source>
        <dbReference type="PROSITE-ProRule" id="PRU00708"/>
    </source>
</evidence>
<reference evidence="4 5" key="1">
    <citation type="submission" date="2022-03" db="EMBL/GenBank/DDBJ databases">
        <authorList>
            <person name="Nunn A."/>
            <person name="Chopra R."/>
            <person name="Nunn A."/>
            <person name="Contreras Garrido A."/>
        </authorList>
    </citation>
    <scope>NUCLEOTIDE SEQUENCE [LARGE SCALE GENOMIC DNA]</scope>
</reference>
<organism evidence="4 5">
    <name type="scientific">Thlaspi arvense</name>
    <name type="common">Field penny-cress</name>
    <dbReference type="NCBI Taxonomy" id="13288"/>
    <lineage>
        <taxon>Eukaryota</taxon>
        <taxon>Viridiplantae</taxon>
        <taxon>Streptophyta</taxon>
        <taxon>Embryophyta</taxon>
        <taxon>Tracheophyta</taxon>
        <taxon>Spermatophyta</taxon>
        <taxon>Magnoliopsida</taxon>
        <taxon>eudicotyledons</taxon>
        <taxon>Gunneridae</taxon>
        <taxon>Pentapetalae</taxon>
        <taxon>rosids</taxon>
        <taxon>malvids</taxon>
        <taxon>Brassicales</taxon>
        <taxon>Brassicaceae</taxon>
        <taxon>Thlaspideae</taxon>
        <taxon>Thlaspi</taxon>
    </lineage>
</organism>
<dbReference type="InterPro" id="IPR002885">
    <property type="entry name" value="PPR_rpt"/>
</dbReference>
<sequence>MTLACVTDGDFRVVIALYRKLKPRLTPVCYNQLLQSLATSSNLLCEMKRVYADVSSPSVGTSNIMISAYCRHGYVVESNQYLCKMIHSGFTPDLSTFKSLIMGYSRINEVDAALGVFHTNMVQHPDLKCYQQLTMGLCAADKLGIAQRLLDQIQGLDQMDEMQGPRRRMVFEQLLTQHEYEEAANIVEDMICSRHVVDLKDCKTLICGLFEHGKKERAIQVFYKLLQCDCYYDDEIAWTILIRGVLRKHGLAGAFSQLFQAMRKSGSHLSPQTRLALIRGLRRKTVPTLVQ</sequence>
<dbReference type="NCBIfam" id="TIGR00756">
    <property type="entry name" value="PPR"/>
    <property type="match status" value="1"/>
</dbReference>
<keyword evidence="5" id="KW-1185">Reference proteome</keyword>
<dbReference type="PANTHER" id="PTHR47938:SF35">
    <property type="entry name" value="PENTATRICOPEPTIDE REPEAT-CONTAINING PROTEIN 4, MITOCHONDRIAL-RELATED"/>
    <property type="match status" value="1"/>
</dbReference>
<evidence type="ECO:0000256" key="1">
    <source>
        <dbReference type="ARBA" id="ARBA00007626"/>
    </source>
</evidence>
<dbReference type="PROSITE" id="PS51375">
    <property type="entry name" value="PPR"/>
    <property type="match status" value="1"/>
</dbReference>
<protein>
    <recommendedName>
        <fullName evidence="6">Pentatricopeptide repeat-containing protein</fullName>
    </recommendedName>
</protein>